<dbReference type="Pfam" id="PF00583">
    <property type="entry name" value="Acetyltransf_1"/>
    <property type="match status" value="1"/>
</dbReference>
<name>A0A1Q5Q5E6_9ACTO</name>
<gene>
    <name evidence="4" type="ORF">BSZ39_01140</name>
</gene>
<dbReference type="Proteomes" id="UP000185628">
    <property type="component" value="Unassembled WGS sequence"/>
</dbReference>
<feature type="domain" description="N-acetyltransferase" evidence="3">
    <location>
        <begin position="1"/>
        <end position="162"/>
    </location>
</feature>
<dbReference type="CDD" id="cd04301">
    <property type="entry name" value="NAT_SF"/>
    <property type="match status" value="1"/>
</dbReference>
<dbReference type="SUPFAM" id="SSF55729">
    <property type="entry name" value="Acyl-CoA N-acyltransferases (Nat)"/>
    <property type="match status" value="1"/>
</dbReference>
<keyword evidence="5" id="KW-1185">Reference proteome</keyword>
<dbReference type="OrthoDB" id="5243635at2"/>
<proteinExistence type="predicted"/>
<dbReference type="InterPro" id="IPR050832">
    <property type="entry name" value="Bact_Acetyltransf"/>
</dbReference>
<keyword evidence="1" id="KW-0808">Transferase</keyword>
<dbReference type="PANTHER" id="PTHR43877">
    <property type="entry name" value="AMINOALKYLPHOSPHONATE N-ACETYLTRANSFERASE-RELATED-RELATED"/>
    <property type="match status" value="1"/>
</dbReference>
<comment type="caution">
    <text evidence="4">The sequence shown here is derived from an EMBL/GenBank/DDBJ whole genome shotgun (WGS) entry which is preliminary data.</text>
</comment>
<organism evidence="4 5">
    <name type="scientific">Bowdeniella nasicola</name>
    <dbReference type="NCBI Taxonomy" id="208480"/>
    <lineage>
        <taxon>Bacteria</taxon>
        <taxon>Bacillati</taxon>
        <taxon>Actinomycetota</taxon>
        <taxon>Actinomycetes</taxon>
        <taxon>Actinomycetales</taxon>
        <taxon>Actinomycetaceae</taxon>
        <taxon>Bowdeniella</taxon>
    </lineage>
</organism>
<dbReference type="EMBL" id="MQVR01000003">
    <property type="protein sequence ID" value="OKL55013.1"/>
    <property type="molecule type" value="Genomic_DNA"/>
</dbReference>
<accession>A0A1Q5Q5E6</accession>
<protein>
    <recommendedName>
        <fullName evidence="3">N-acetyltransferase domain-containing protein</fullName>
    </recommendedName>
</protein>
<evidence type="ECO:0000256" key="2">
    <source>
        <dbReference type="ARBA" id="ARBA00023315"/>
    </source>
</evidence>
<dbReference type="GO" id="GO:0016747">
    <property type="term" value="F:acyltransferase activity, transferring groups other than amino-acyl groups"/>
    <property type="evidence" value="ECO:0007669"/>
    <property type="project" value="InterPro"/>
</dbReference>
<evidence type="ECO:0000259" key="3">
    <source>
        <dbReference type="PROSITE" id="PS51186"/>
    </source>
</evidence>
<keyword evidence="2" id="KW-0012">Acyltransferase</keyword>
<dbReference type="STRING" id="208480.SAMN02910418_02159"/>
<reference evidence="5" key="1">
    <citation type="submission" date="2016-12" db="EMBL/GenBank/DDBJ databases">
        <authorList>
            <person name="Meng X."/>
        </authorList>
    </citation>
    <scope>NUCLEOTIDE SEQUENCE [LARGE SCALE GENOMIC DNA]</scope>
    <source>
        <strain evidence="5">DSM 19116</strain>
    </source>
</reference>
<evidence type="ECO:0000313" key="4">
    <source>
        <dbReference type="EMBL" id="OKL55013.1"/>
    </source>
</evidence>
<dbReference type="PROSITE" id="PS51186">
    <property type="entry name" value="GNAT"/>
    <property type="match status" value="1"/>
</dbReference>
<dbReference type="PANTHER" id="PTHR43877:SF1">
    <property type="entry name" value="ACETYLTRANSFERASE"/>
    <property type="match status" value="1"/>
</dbReference>
<evidence type="ECO:0000313" key="5">
    <source>
        <dbReference type="Proteomes" id="UP000185628"/>
    </source>
</evidence>
<dbReference type="InterPro" id="IPR000182">
    <property type="entry name" value="GNAT_dom"/>
</dbReference>
<dbReference type="Gene3D" id="3.40.630.30">
    <property type="match status" value="1"/>
</dbReference>
<sequence>MTVADAAAVAKIHVAAWQHAYRGLVSQRFLDSLSISERTAKLTRSLRQVGPVRTIVAESDGQVVGFATVGPARDEDSSTDDAELFAIYVDPARVRLGAGRALLSRAKEVAREMGCRRMILWVLKDNASARAFYKRCGMRQEATRGTSTIAGDDFVKMKYSARL</sequence>
<evidence type="ECO:0000256" key="1">
    <source>
        <dbReference type="ARBA" id="ARBA00022679"/>
    </source>
</evidence>
<dbReference type="AlphaFoldDB" id="A0A1Q5Q5E6"/>
<dbReference type="InterPro" id="IPR016181">
    <property type="entry name" value="Acyl_CoA_acyltransferase"/>
</dbReference>